<gene>
    <name evidence="3" type="ORF">METZ01_LOCUS177816</name>
</gene>
<dbReference type="InterPro" id="IPR036291">
    <property type="entry name" value="NAD(P)-bd_dom_sf"/>
</dbReference>
<evidence type="ECO:0000313" key="3">
    <source>
        <dbReference type="EMBL" id="SVB24962.1"/>
    </source>
</evidence>
<evidence type="ECO:0000259" key="2">
    <source>
        <dbReference type="Pfam" id="PF01370"/>
    </source>
</evidence>
<feature type="domain" description="NAD-dependent epimerase/dehydratase" evidence="2">
    <location>
        <begin position="14"/>
        <end position="158"/>
    </location>
</feature>
<reference evidence="3" key="1">
    <citation type="submission" date="2018-05" db="EMBL/GenBank/DDBJ databases">
        <authorList>
            <person name="Lanie J.A."/>
            <person name="Ng W.-L."/>
            <person name="Kazmierczak K.M."/>
            <person name="Andrzejewski T.M."/>
            <person name="Davidsen T.M."/>
            <person name="Wayne K.J."/>
            <person name="Tettelin H."/>
            <person name="Glass J.I."/>
            <person name="Rusch D."/>
            <person name="Podicherti R."/>
            <person name="Tsui H.-C.T."/>
            <person name="Winkler M.E."/>
        </authorList>
    </citation>
    <scope>NUCLEOTIDE SEQUENCE</scope>
</reference>
<dbReference type="InterPro" id="IPR001509">
    <property type="entry name" value="Epimerase_deHydtase"/>
</dbReference>
<proteinExistence type="inferred from homology"/>
<protein>
    <recommendedName>
        <fullName evidence="2">NAD-dependent epimerase/dehydratase domain-containing protein</fullName>
    </recommendedName>
</protein>
<organism evidence="3">
    <name type="scientific">marine metagenome</name>
    <dbReference type="NCBI Taxonomy" id="408172"/>
    <lineage>
        <taxon>unclassified sequences</taxon>
        <taxon>metagenomes</taxon>
        <taxon>ecological metagenomes</taxon>
    </lineage>
</organism>
<dbReference type="Pfam" id="PF01370">
    <property type="entry name" value="Epimerase"/>
    <property type="match status" value="1"/>
</dbReference>
<dbReference type="Gene3D" id="3.40.50.720">
    <property type="entry name" value="NAD(P)-binding Rossmann-like Domain"/>
    <property type="match status" value="1"/>
</dbReference>
<sequence length="184" mass="20325">VTIFDDMSLGLNENIDPRAVFVKGSTLVESDLNAVCQSGFDGVVHLAAWKAAGESMIDPGKYANNNLNGTVNLINACERNGIKYFVFSSSASVYGMPKYLPLDEAHPLNPVNYYGETKLIIEKNLEWFSKLKGIRYAALRYFNAAGYDIQGRIRGREQNSQNLIPVAMEVACGIQDEMDVFGND</sequence>
<dbReference type="Gene3D" id="3.90.25.10">
    <property type="entry name" value="UDP-galactose 4-epimerase, domain 1"/>
    <property type="match status" value="1"/>
</dbReference>
<feature type="non-terminal residue" evidence="3">
    <location>
        <position position="1"/>
    </location>
</feature>
<dbReference type="PANTHER" id="PTHR43725">
    <property type="entry name" value="UDP-GLUCOSE 4-EPIMERASE"/>
    <property type="match status" value="1"/>
</dbReference>
<dbReference type="PANTHER" id="PTHR43725:SF53">
    <property type="entry name" value="UDP-ARABINOSE 4-EPIMERASE 1"/>
    <property type="match status" value="1"/>
</dbReference>
<comment type="similarity">
    <text evidence="1">Belongs to the NAD(P)-dependent epimerase/dehydratase family.</text>
</comment>
<accession>A0A382CGN2</accession>
<dbReference type="SUPFAM" id="SSF51735">
    <property type="entry name" value="NAD(P)-binding Rossmann-fold domains"/>
    <property type="match status" value="1"/>
</dbReference>
<evidence type="ECO:0000256" key="1">
    <source>
        <dbReference type="ARBA" id="ARBA00007637"/>
    </source>
</evidence>
<dbReference type="AlphaFoldDB" id="A0A382CGN2"/>
<dbReference type="GO" id="GO:0033499">
    <property type="term" value="P:galactose catabolic process via UDP-galactose, Leloir pathway"/>
    <property type="evidence" value="ECO:0007669"/>
    <property type="project" value="TreeGrafter"/>
</dbReference>
<dbReference type="EMBL" id="UINC01034314">
    <property type="protein sequence ID" value="SVB24962.1"/>
    <property type="molecule type" value="Genomic_DNA"/>
</dbReference>
<name>A0A382CGN2_9ZZZZ</name>